<dbReference type="AlphaFoldDB" id="A0A0R3THJ5"/>
<name>A0A0R3THJ5_RODNA</name>
<evidence type="ECO:0000313" key="6">
    <source>
        <dbReference type="WBParaSite" id="HNAJ_0000653601-mRNA-1"/>
    </source>
</evidence>
<dbReference type="InterPro" id="IPR015590">
    <property type="entry name" value="Aldehyde_DH_dom"/>
</dbReference>
<dbReference type="PANTHER" id="PTHR43570:SF16">
    <property type="entry name" value="ALDEHYDE DEHYDROGENASE TYPE III, ISOFORM Q"/>
    <property type="match status" value="1"/>
</dbReference>
<dbReference type="WBParaSite" id="HNAJ_0000653601-mRNA-1">
    <property type="protein sequence ID" value="HNAJ_0000653601-mRNA-1"/>
    <property type="gene ID" value="HNAJ_0000653601"/>
</dbReference>
<dbReference type="GO" id="GO:0004029">
    <property type="term" value="F:aldehyde dehydrogenase (NAD+) activity"/>
    <property type="evidence" value="ECO:0007669"/>
    <property type="project" value="TreeGrafter"/>
</dbReference>
<evidence type="ECO:0000256" key="1">
    <source>
        <dbReference type="ARBA" id="ARBA00009986"/>
    </source>
</evidence>
<dbReference type="GO" id="GO:0006081">
    <property type="term" value="P:aldehyde metabolic process"/>
    <property type="evidence" value="ECO:0007669"/>
    <property type="project" value="InterPro"/>
</dbReference>
<keyword evidence="2" id="KW-0560">Oxidoreductase</keyword>
<reference evidence="6" key="1">
    <citation type="submission" date="2017-02" db="UniProtKB">
        <authorList>
            <consortium name="WormBaseParasite"/>
        </authorList>
    </citation>
    <scope>IDENTIFICATION</scope>
</reference>
<feature type="domain" description="Aldehyde dehydrogenase" evidence="3">
    <location>
        <begin position="62"/>
        <end position="117"/>
    </location>
</feature>
<dbReference type="InterPro" id="IPR016162">
    <property type="entry name" value="Ald_DH_N"/>
</dbReference>
<dbReference type="InterPro" id="IPR016161">
    <property type="entry name" value="Ald_DH/histidinol_DH"/>
</dbReference>
<comment type="similarity">
    <text evidence="1">Belongs to the aldehyde dehydrogenase family.</text>
</comment>
<dbReference type="OrthoDB" id="440325at2759"/>
<evidence type="ECO:0000313" key="5">
    <source>
        <dbReference type="Proteomes" id="UP000278807"/>
    </source>
</evidence>
<dbReference type="GO" id="GO:0005737">
    <property type="term" value="C:cytoplasm"/>
    <property type="evidence" value="ECO:0007669"/>
    <property type="project" value="TreeGrafter"/>
</dbReference>
<accession>A0A0R3THJ5</accession>
<reference evidence="4 5" key="2">
    <citation type="submission" date="2018-11" db="EMBL/GenBank/DDBJ databases">
        <authorList>
            <consortium name="Pathogen Informatics"/>
        </authorList>
    </citation>
    <scope>NUCLEOTIDE SEQUENCE [LARGE SCALE GENOMIC DNA]</scope>
</reference>
<organism evidence="6">
    <name type="scientific">Rodentolepis nana</name>
    <name type="common">Dwarf tapeworm</name>
    <name type="synonym">Hymenolepis nana</name>
    <dbReference type="NCBI Taxonomy" id="102285"/>
    <lineage>
        <taxon>Eukaryota</taxon>
        <taxon>Metazoa</taxon>
        <taxon>Spiralia</taxon>
        <taxon>Lophotrochozoa</taxon>
        <taxon>Platyhelminthes</taxon>
        <taxon>Cestoda</taxon>
        <taxon>Eucestoda</taxon>
        <taxon>Cyclophyllidea</taxon>
        <taxon>Hymenolepididae</taxon>
        <taxon>Rodentolepis</taxon>
    </lineage>
</organism>
<gene>
    <name evidence="4" type="ORF">HNAJ_LOCUS6533</name>
</gene>
<dbReference type="STRING" id="102285.A0A0R3THJ5"/>
<evidence type="ECO:0000259" key="3">
    <source>
        <dbReference type="Pfam" id="PF00171"/>
    </source>
</evidence>
<dbReference type="InterPro" id="IPR012394">
    <property type="entry name" value="Aldehyde_DH_NAD(P)"/>
</dbReference>
<dbReference type="PANTHER" id="PTHR43570">
    <property type="entry name" value="ALDEHYDE DEHYDROGENASE"/>
    <property type="match status" value="1"/>
</dbReference>
<dbReference type="EMBL" id="UZAE01007329">
    <property type="protein sequence ID" value="VDO02393.1"/>
    <property type="molecule type" value="Genomic_DNA"/>
</dbReference>
<keyword evidence="5" id="KW-1185">Reference proteome</keyword>
<dbReference type="Proteomes" id="UP000278807">
    <property type="component" value="Unassembled WGS sequence"/>
</dbReference>
<protein>
    <submittedName>
        <fullName evidence="6">Aldedh domain-containing protein</fullName>
    </submittedName>
</protein>
<dbReference type="SUPFAM" id="SSF53720">
    <property type="entry name" value="ALDH-like"/>
    <property type="match status" value="1"/>
</dbReference>
<sequence length="135" mass="15276">MFDITKLKVPFVDREPSSISERKQTLKRLLDFLTDNEDDLYKVLKADLRKVSRTPLSFFDNTSIQRQPYGRVLVIGAWNYPINVLFVPFIGALGAGNAVVLKPSEMASETEAYIAKHLPNYIDEACLPGFMGFKC</sequence>
<evidence type="ECO:0000313" key="4">
    <source>
        <dbReference type="EMBL" id="VDO02393.1"/>
    </source>
</evidence>
<dbReference type="Pfam" id="PF00171">
    <property type="entry name" value="Aldedh"/>
    <property type="match status" value="1"/>
</dbReference>
<dbReference type="Gene3D" id="3.40.605.10">
    <property type="entry name" value="Aldehyde Dehydrogenase, Chain A, domain 1"/>
    <property type="match status" value="1"/>
</dbReference>
<proteinExistence type="inferred from homology"/>
<evidence type="ECO:0000256" key="2">
    <source>
        <dbReference type="ARBA" id="ARBA00023002"/>
    </source>
</evidence>